<evidence type="ECO:0000256" key="1">
    <source>
        <dbReference type="SAM" id="SignalP"/>
    </source>
</evidence>
<sequence length="413" mass="46656">MYKTSFACALSLLLWLGTSPIRAQISISGKVTNAASGRAVRQASISINHKGVGTATNSRGLFTLIIPAGNIKDSLKISCVGYTTQYIAIAKVKNNEALNVALTKSNTELKEVTIAYYDAGKIIQKAISRIPENYINYRHILRGFYRMYTSTDSIPLQLSEAVFDVYNFGYGDTHADLFRLVKARNEKNEHDFNTLEVGQRPNSIFEQDIINHLHACGFLNETGLKRHQFTVNGIVDMKGYKAYEVEFKENYGVVEGTYRGKFYIDTKTYAFIYFDFGLSPEALSEVVPGTFIYRSLMRTGATEVGLQFDHTRVSYREVGNKWVLSGVEGDDSLSVKNPQLKYDYKARVKYNYQITAIDTTQQESFTAKIGRNDNINAYKSNGDEKFWKDYNIILSDYDAAAIFKKIKTINKSK</sequence>
<proteinExistence type="predicted"/>
<dbReference type="Gene3D" id="2.60.40.1120">
    <property type="entry name" value="Carboxypeptidase-like, regulatory domain"/>
    <property type="match status" value="1"/>
</dbReference>
<feature type="chain" id="PRO_5046285359" evidence="1">
    <location>
        <begin position="24"/>
        <end position="413"/>
    </location>
</feature>
<dbReference type="RefSeq" id="WP_175269207.1">
    <property type="nucleotide sequence ID" value="NZ_JABFCR010000012.1"/>
</dbReference>
<organism evidence="2 3">
    <name type="scientific">Mucilaginibacter humi</name>
    <dbReference type="NCBI Taxonomy" id="2732510"/>
    <lineage>
        <taxon>Bacteria</taxon>
        <taxon>Pseudomonadati</taxon>
        <taxon>Bacteroidota</taxon>
        <taxon>Sphingobacteriia</taxon>
        <taxon>Sphingobacteriales</taxon>
        <taxon>Sphingobacteriaceae</taxon>
        <taxon>Mucilaginibacter</taxon>
    </lineage>
</organism>
<protein>
    <submittedName>
        <fullName evidence="2">Carboxypeptidase-like regulatory domain-containing protein</fullName>
    </submittedName>
</protein>
<evidence type="ECO:0000313" key="2">
    <source>
        <dbReference type="EMBL" id="NNU33513.1"/>
    </source>
</evidence>
<keyword evidence="3" id="KW-1185">Reference proteome</keyword>
<dbReference type="EMBL" id="JABFCR010000012">
    <property type="protein sequence ID" value="NNU33513.1"/>
    <property type="molecule type" value="Genomic_DNA"/>
</dbReference>
<gene>
    <name evidence="2" type="ORF">HK413_03930</name>
</gene>
<name>A0ABX1W1P7_9SPHI</name>
<accession>A0ABX1W1P7</accession>
<dbReference type="SUPFAM" id="SSF49464">
    <property type="entry name" value="Carboxypeptidase regulatory domain-like"/>
    <property type="match status" value="1"/>
</dbReference>
<dbReference type="Proteomes" id="UP000566071">
    <property type="component" value="Unassembled WGS sequence"/>
</dbReference>
<comment type="caution">
    <text evidence="2">The sequence shown here is derived from an EMBL/GenBank/DDBJ whole genome shotgun (WGS) entry which is preliminary data.</text>
</comment>
<reference evidence="2 3" key="1">
    <citation type="submission" date="2020-05" db="EMBL/GenBank/DDBJ databases">
        <authorList>
            <person name="Khan S.A."/>
            <person name="Jeon C.O."/>
            <person name="Chun B.H."/>
        </authorList>
    </citation>
    <scope>NUCLEOTIDE SEQUENCE [LARGE SCALE GENOMIC DNA]</scope>
    <source>
        <strain evidence="2 3">S1162</strain>
    </source>
</reference>
<feature type="signal peptide" evidence="1">
    <location>
        <begin position="1"/>
        <end position="23"/>
    </location>
</feature>
<dbReference type="InterPro" id="IPR008969">
    <property type="entry name" value="CarboxyPept-like_regulatory"/>
</dbReference>
<keyword evidence="1" id="KW-0732">Signal</keyword>
<dbReference type="Pfam" id="PF13715">
    <property type="entry name" value="CarbopepD_reg_2"/>
    <property type="match status" value="1"/>
</dbReference>
<evidence type="ECO:0000313" key="3">
    <source>
        <dbReference type="Proteomes" id="UP000566071"/>
    </source>
</evidence>